<sequence length="165" mass="18879">MEFNIKGTTIVKYSELFEKRYGWLTPSKAVVTCKWFGHLEELGKFPDVSEAYTIYENTIENNREFVNDCLSDLGPDEHPEMHRFDGIDDDARDLLIKTVYELGYIRLGIYRDYAIEAEGSPEGIRSSLTKLNAISKDISLPLHTRALRYVPYKGGSGYTVELVDI</sequence>
<evidence type="ECO:0000313" key="1">
    <source>
        <dbReference type="EMBL" id="AUZ95051.1"/>
    </source>
</evidence>
<organism evidence="1 2">
    <name type="scientific">Agrobacterium phage Atu_ph07</name>
    <dbReference type="NCBI Taxonomy" id="2024264"/>
    <lineage>
        <taxon>Viruses</taxon>
        <taxon>Duplodnaviria</taxon>
        <taxon>Heunggongvirae</taxon>
        <taxon>Uroviricota</taxon>
        <taxon>Caudoviricetes</taxon>
        <taxon>Polybotosvirus</taxon>
        <taxon>Polybotosvirus Atuph07</taxon>
    </lineage>
</organism>
<dbReference type="EMBL" id="MF403008">
    <property type="protein sequence ID" value="AUZ95051.1"/>
    <property type="molecule type" value="Genomic_DNA"/>
</dbReference>
<keyword evidence="2" id="KW-1185">Reference proteome</keyword>
<dbReference type="KEGG" id="vg:40088281"/>
<reference evidence="1 2" key="1">
    <citation type="submission" date="2017-06" db="EMBL/GenBank/DDBJ databases">
        <authorList>
            <person name="Kim H.J."/>
            <person name="Triplett B.A."/>
        </authorList>
    </citation>
    <scope>NUCLEOTIDE SEQUENCE [LARGE SCALE GENOMIC DNA]</scope>
</reference>
<accession>A0A2L0UZU7</accession>
<dbReference type="GeneID" id="40088281"/>
<proteinExistence type="predicted"/>
<evidence type="ECO:0000313" key="2">
    <source>
        <dbReference type="Proteomes" id="UP000223025"/>
    </source>
</evidence>
<protein>
    <submittedName>
        <fullName evidence="1">Uncharacterized protein</fullName>
    </submittedName>
</protein>
<dbReference type="RefSeq" id="YP_009611943.1">
    <property type="nucleotide sequence ID" value="NC_042013.1"/>
</dbReference>
<dbReference type="Proteomes" id="UP000223025">
    <property type="component" value="Segment"/>
</dbReference>
<name>A0A2L0UZU7_9CAUD</name>